<protein>
    <submittedName>
        <fullName evidence="6">Aldehyde dehydrogenase family protein</fullName>
    </submittedName>
</protein>
<accession>A0A6H9WAI9</accession>
<dbReference type="Proteomes" id="UP000431744">
    <property type="component" value="Unassembled WGS sequence"/>
</dbReference>
<dbReference type="Gene3D" id="3.40.605.10">
    <property type="entry name" value="Aldehyde Dehydrogenase, Chain A, domain 1"/>
    <property type="match status" value="1"/>
</dbReference>
<evidence type="ECO:0000313" key="7">
    <source>
        <dbReference type="Proteomes" id="UP000431744"/>
    </source>
</evidence>
<evidence type="ECO:0000313" key="6">
    <source>
        <dbReference type="EMBL" id="KAB1646847.1"/>
    </source>
</evidence>
<gene>
    <name evidence="6" type="ORF">F8O04_14030</name>
</gene>
<comment type="similarity">
    <text evidence="3">Belongs to the aldehyde dehydrogenase family.</text>
</comment>
<dbReference type="GO" id="GO:0016620">
    <property type="term" value="F:oxidoreductase activity, acting on the aldehyde or oxo group of donors, NAD or NADP as acceptor"/>
    <property type="evidence" value="ECO:0007669"/>
    <property type="project" value="InterPro"/>
</dbReference>
<dbReference type="AlphaFoldDB" id="A0A6H9WAI9"/>
<dbReference type="InterPro" id="IPR016160">
    <property type="entry name" value="Ald_DH_CS_CYS"/>
</dbReference>
<proteinExistence type="inferred from homology"/>
<dbReference type="Pfam" id="PF00171">
    <property type="entry name" value="Aldedh"/>
    <property type="match status" value="1"/>
</dbReference>
<dbReference type="OrthoDB" id="6882680at2"/>
<comment type="caution">
    <text evidence="6">The sequence shown here is derived from an EMBL/GenBank/DDBJ whole genome shotgun (WGS) entry which is preliminary data.</text>
</comment>
<dbReference type="InterPro" id="IPR016161">
    <property type="entry name" value="Ald_DH/histidinol_DH"/>
</dbReference>
<keyword evidence="7" id="KW-1185">Reference proteome</keyword>
<feature type="active site" evidence="2">
    <location>
        <position position="283"/>
    </location>
</feature>
<dbReference type="PROSITE" id="PS00687">
    <property type="entry name" value="ALDEHYDE_DEHYDR_GLU"/>
    <property type="match status" value="1"/>
</dbReference>
<evidence type="ECO:0000256" key="1">
    <source>
        <dbReference type="ARBA" id="ARBA00023002"/>
    </source>
</evidence>
<dbReference type="InterPro" id="IPR016163">
    <property type="entry name" value="Ald_DH_C"/>
</dbReference>
<dbReference type="InterPro" id="IPR016162">
    <property type="entry name" value="Ald_DH_N"/>
</dbReference>
<sequence>MTGTASPKPGSAGTAPAPAGAAELFSPEGAHRLAAAVAERSAHLIDGALVEGTVAARVTAPWDRARSVDYRAVDADGMLEAVTAAAAAFRAGKDDPSGLGSAERRAEVLLAMADRAEAIADELAAIIAFENGKLLRSATMEAGAVAGSFRYWAGVTPETEVLASTGTHTTELVRRPLGVVAAITPFNMPVLMMANKIGAALATGNTLVGKPSPATPLSLMRLAEAIAEVVPAGWVNLVAGDDASGPALSSSPDVAIVSFTGSVPVGKAIMRSAAANLTRVQLELGGNDPAIVGPGADLDEVVPLIYRSAFGSSGQACVAAKRVYAHESIADEVTARLVELASSARVGHPFDPDATVPVLTTEAQFDTIDRLITEASADAELAFAGERTKATAFVAHPTIVAGARSGMAVVDEEQFGPVLPVIPFATAAEVIELANATPFGLGATVWSRDDAFLAKVVPGIESGMVWVNGLGMPSPAVPFGGAKQSGIGREGGKPGIDAFTELVTVTRFVPAGEQAKP</sequence>
<evidence type="ECO:0000256" key="3">
    <source>
        <dbReference type="RuleBase" id="RU003345"/>
    </source>
</evidence>
<dbReference type="EMBL" id="WBJY01000004">
    <property type="protein sequence ID" value="KAB1646847.1"/>
    <property type="molecule type" value="Genomic_DNA"/>
</dbReference>
<dbReference type="PANTHER" id="PTHR11699">
    <property type="entry name" value="ALDEHYDE DEHYDROGENASE-RELATED"/>
    <property type="match status" value="1"/>
</dbReference>
<dbReference type="SUPFAM" id="SSF53720">
    <property type="entry name" value="ALDH-like"/>
    <property type="match status" value="1"/>
</dbReference>
<evidence type="ECO:0000256" key="2">
    <source>
        <dbReference type="PROSITE-ProRule" id="PRU10007"/>
    </source>
</evidence>
<dbReference type="InterPro" id="IPR015590">
    <property type="entry name" value="Aldehyde_DH_dom"/>
</dbReference>
<evidence type="ECO:0000259" key="5">
    <source>
        <dbReference type="Pfam" id="PF00171"/>
    </source>
</evidence>
<name>A0A6H9WAI9_9MICO</name>
<organism evidence="6 7">
    <name type="scientific">Pseudoclavibacter endophyticus</name>
    <dbReference type="NCBI Taxonomy" id="1778590"/>
    <lineage>
        <taxon>Bacteria</taxon>
        <taxon>Bacillati</taxon>
        <taxon>Actinomycetota</taxon>
        <taxon>Actinomycetes</taxon>
        <taxon>Micrococcales</taxon>
        <taxon>Microbacteriaceae</taxon>
        <taxon>Pseudoclavibacter</taxon>
    </lineage>
</organism>
<dbReference type="PROSITE" id="PS00070">
    <property type="entry name" value="ALDEHYDE_DEHYDR_CYS"/>
    <property type="match status" value="1"/>
</dbReference>
<dbReference type="InterPro" id="IPR029510">
    <property type="entry name" value="Ald_DH_CS_GLU"/>
</dbReference>
<evidence type="ECO:0000256" key="4">
    <source>
        <dbReference type="SAM" id="MobiDB-lite"/>
    </source>
</evidence>
<feature type="domain" description="Aldehyde dehydrogenase" evidence="5">
    <location>
        <begin position="56"/>
        <end position="505"/>
    </location>
</feature>
<dbReference type="RefSeq" id="WP_158030013.1">
    <property type="nucleotide sequence ID" value="NZ_BMHG01000002.1"/>
</dbReference>
<dbReference type="Gene3D" id="3.40.309.10">
    <property type="entry name" value="Aldehyde Dehydrogenase, Chain A, domain 2"/>
    <property type="match status" value="1"/>
</dbReference>
<feature type="region of interest" description="Disordered" evidence="4">
    <location>
        <begin position="1"/>
        <end position="22"/>
    </location>
</feature>
<keyword evidence="1 3" id="KW-0560">Oxidoreductase</keyword>
<reference evidence="6 7" key="1">
    <citation type="submission" date="2019-09" db="EMBL/GenBank/DDBJ databases">
        <title>Phylogeny of genus Pseudoclavibacter and closely related genus.</title>
        <authorList>
            <person name="Li Y."/>
        </authorList>
    </citation>
    <scope>NUCLEOTIDE SEQUENCE [LARGE SCALE GENOMIC DNA]</scope>
    <source>
        <strain evidence="6 7">EGI 60007</strain>
    </source>
</reference>